<evidence type="ECO:0000256" key="6">
    <source>
        <dbReference type="RuleBase" id="RU361228"/>
    </source>
</evidence>
<comment type="similarity">
    <text evidence="1 6">Belongs to the Arg-specific ADP-ribosyltransferase family.</text>
</comment>
<evidence type="ECO:0000313" key="7">
    <source>
        <dbReference type="EMBL" id="KOO32909.1"/>
    </source>
</evidence>
<evidence type="ECO:0000256" key="4">
    <source>
        <dbReference type="ARBA" id="ARBA00022695"/>
    </source>
</evidence>
<keyword evidence="6" id="KW-0732">Signal</keyword>
<feature type="chain" id="PRO_5005395242" description="NAD(P)(+)--arginine ADP-ribosyltransferase" evidence="6">
    <location>
        <begin position="27"/>
        <end position="392"/>
    </location>
</feature>
<dbReference type="PROSITE" id="PS51996">
    <property type="entry name" value="TR_MART"/>
    <property type="match status" value="1"/>
</dbReference>
<sequence>MAMFEPLMNLLFLVISAILLPKSAHGLIASTIFLGQLALIVLSLPRIAVTPDPESIKRATAKLCQFHVTVGESTERKPLDDVLRDFVTRERERNADENLKFSSGKFVLGQPKNAALGVNRILGGSDKELWSGMGRGLQAIRDEFMEHGTDEDRECFEYVVNGTAGSSAKTWPHAGGLVMDELRSPADEDGRAGKPLSYFVNHPSAMEAELLEEHVVCLRLYTTACYRSLNNPLRERAKAEESASAPMPPPHPFKVTIAYLADGIKRLRAVGASRDDRHARRDFWRGMRNVEVPDEFSVEGGTEYAPMSTSSDLSVALAYSNKSEKRLLFKVATHGFIDRGADLRFLSAFPNEAEFLYPPLTYLRPTGKRDTICIGQGSEKVEYTVIEVEPKL</sequence>
<evidence type="ECO:0000256" key="2">
    <source>
        <dbReference type="ARBA" id="ARBA00022676"/>
    </source>
</evidence>
<dbReference type="Gene3D" id="3.90.176.10">
    <property type="entry name" value="Toxin ADP-ribosyltransferase, Chain A, domain 1"/>
    <property type="match status" value="1"/>
</dbReference>
<dbReference type="SUPFAM" id="SSF56399">
    <property type="entry name" value="ADP-ribosylation"/>
    <property type="match status" value="1"/>
</dbReference>
<keyword evidence="6" id="KW-0521">NADP</keyword>
<dbReference type="GO" id="GO:0106274">
    <property type="term" value="F:NAD+-protein-arginine ADP-ribosyltransferase activity"/>
    <property type="evidence" value="ECO:0007669"/>
    <property type="project" value="UniProtKB-EC"/>
</dbReference>
<organism evidence="7 8">
    <name type="scientific">Chrysochromulina tobinii</name>
    <dbReference type="NCBI Taxonomy" id="1460289"/>
    <lineage>
        <taxon>Eukaryota</taxon>
        <taxon>Haptista</taxon>
        <taxon>Haptophyta</taxon>
        <taxon>Prymnesiophyceae</taxon>
        <taxon>Prymnesiales</taxon>
        <taxon>Chrysochromulinaceae</taxon>
        <taxon>Chrysochromulina</taxon>
    </lineage>
</organism>
<dbReference type="InterPro" id="IPR000768">
    <property type="entry name" value="ART"/>
</dbReference>
<dbReference type="Proteomes" id="UP000037460">
    <property type="component" value="Unassembled WGS sequence"/>
</dbReference>
<accession>A0A0M0K255</accession>
<protein>
    <recommendedName>
        <fullName evidence="6">NAD(P)(+)--arginine ADP-ribosyltransferase</fullName>
        <ecNumber evidence="6">2.4.2.31</ecNumber>
    </recommendedName>
    <alternativeName>
        <fullName evidence="6">Mono(ADP-ribosyl)transferase</fullName>
    </alternativeName>
</protein>
<gene>
    <name evidence="7" type="ORF">Ctob_005675</name>
</gene>
<keyword evidence="4" id="KW-0548">Nucleotidyltransferase</keyword>
<dbReference type="GO" id="GO:0016779">
    <property type="term" value="F:nucleotidyltransferase activity"/>
    <property type="evidence" value="ECO:0007669"/>
    <property type="project" value="UniProtKB-KW"/>
</dbReference>
<dbReference type="Pfam" id="PF01129">
    <property type="entry name" value="ART"/>
    <property type="match status" value="1"/>
</dbReference>
<keyword evidence="3 6" id="KW-0808">Transferase</keyword>
<dbReference type="OrthoDB" id="423533at2759"/>
<evidence type="ECO:0000256" key="3">
    <source>
        <dbReference type="ARBA" id="ARBA00022679"/>
    </source>
</evidence>
<comment type="caution">
    <text evidence="7">The sequence shown here is derived from an EMBL/GenBank/DDBJ whole genome shotgun (WGS) entry which is preliminary data.</text>
</comment>
<keyword evidence="2 6" id="KW-0328">Glycosyltransferase</keyword>
<evidence type="ECO:0000313" key="8">
    <source>
        <dbReference type="Proteomes" id="UP000037460"/>
    </source>
</evidence>
<keyword evidence="6" id="KW-0520">NAD</keyword>
<name>A0A0M0K255_9EUKA</name>
<dbReference type="EC" id="2.4.2.31" evidence="6"/>
<comment type="catalytic activity">
    <reaction evidence="5 6">
        <text>L-arginyl-[protein] + NAD(+) = N(omega)-(ADP-D-ribosyl)-L-arginyl-[protein] + nicotinamide + H(+)</text>
        <dbReference type="Rhea" id="RHEA:19149"/>
        <dbReference type="Rhea" id="RHEA-COMP:10532"/>
        <dbReference type="Rhea" id="RHEA-COMP:15087"/>
        <dbReference type="ChEBI" id="CHEBI:15378"/>
        <dbReference type="ChEBI" id="CHEBI:17154"/>
        <dbReference type="ChEBI" id="CHEBI:29965"/>
        <dbReference type="ChEBI" id="CHEBI:57540"/>
        <dbReference type="ChEBI" id="CHEBI:142554"/>
        <dbReference type="EC" id="2.4.2.31"/>
    </reaction>
</comment>
<evidence type="ECO:0000256" key="1">
    <source>
        <dbReference type="ARBA" id="ARBA00009558"/>
    </source>
</evidence>
<dbReference type="EMBL" id="JWZX01001653">
    <property type="protein sequence ID" value="KOO32909.1"/>
    <property type="molecule type" value="Genomic_DNA"/>
</dbReference>
<dbReference type="AlphaFoldDB" id="A0A0M0K255"/>
<evidence type="ECO:0000256" key="5">
    <source>
        <dbReference type="ARBA" id="ARBA00047597"/>
    </source>
</evidence>
<feature type="signal peptide" evidence="6">
    <location>
        <begin position="1"/>
        <end position="26"/>
    </location>
</feature>
<proteinExistence type="inferred from homology"/>
<reference evidence="8" key="1">
    <citation type="journal article" date="2015" name="PLoS Genet.">
        <title>Genome Sequence and Transcriptome Analyses of Chrysochromulina tobin: Metabolic Tools for Enhanced Algal Fitness in the Prominent Order Prymnesiales (Haptophyceae).</title>
        <authorList>
            <person name="Hovde B.T."/>
            <person name="Deodato C.R."/>
            <person name="Hunsperger H.M."/>
            <person name="Ryken S.A."/>
            <person name="Yost W."/>
            <person name="Jha R.K."/>
            <person name="Patterson J."/>
            <person name="Monnat R.J. Jr."/>
            <person name="Barlow S.B."/>
            <person name="Starkenburg S.R."/>
            <person name="Cattolico R.A."/>
        </authorList>
    </citation>
    <scope>NUCLEOTIDE SEQUENCE</scope>
    <source>
        <strain evidence="8">CCMP291</strain>
    </source>
</reference>
<keyword evidence="8" id="KW-1185">Reference proteome</keyword>